<dbReference type="InterPro" id="IPR008571">
    <property type="entry name" value="HerA-like"/>
</dbReference>
<dbReference type="Gene3D" id="3.40.50.300">
    <property type="entry name" value="P-loop containing nucleotide triphosphate hydrolases"/>
    <property type="match status" value="2"/>
</dbReference>
<feature type="domain" description="Helicase HerA central" evidence="7">
    <location>
        <begin position="149"/>
        <end position="417"/>
    </location>
</feature>
<dbReference type="PANTHER" id="PTHR42957">
    <property type="entry name" value="HELICASE MJ1565-RELATED"/>
    <property type="match status" value="1"/>
</dbReference>
<evidence type="ECO:0000313" key="9">
    <source>
        <dbReference type="EMBL" id="STJ10101.1"/>
    </source>
</evidence>
<evidence type="ECO:0000256" key="6">
    <source>
        <dbReference type="ARBA" id="ARBA00023235"/>
    </source>
</evidence>
<keyword evidence="1" id="KW-0547">Nucleotide-binding</keyword>
<protein>
    <submittedName>
        <fullName evidence="9">Nucleoside triphosphate hydrolase</fullName>
    </submittedName>
</protein>
<dbReference type="GO" id="GO:0005524">
    <property type="term" value="F:ATP binding"/>
    <property type="evidence" value="ECO:0007669"/>
    <property type="project" value="UniProtKB-KW"/>
</dbReference>
<evidence type="ECO:0000259" key="8">
    <source>
        <dbReference type="Pfam" id="PF05872"/>
    </source>
</evidence>
<dbReference type="GO" id="GO:0003677">
    <property type="term" value="F:DNA binding"/>
    <property type="evidence" value="ECO:0007669"/>
    <property type="project" value="UniProtKB-KW"/>
</dbReference>
<dbReference type="InterPro" id="IPR002789">
    <property type="entry name" value="HerA_central"/>
</dbReference>
<dbReference type="Proteomes" id="UP000254495">
    <property type="component" value="Unassembled WGS sequence"/>
</dbReference>
<name>A0A376VE36_ECOLX</name>
<keyword evidence="2 9" id="KW-0378">Hydrolase</keyword>
<gene>
    <name evidence="9" type="ORF">NCTC9077_01763</name>
</gene>
<evidence type="ECO:0000256" key="5">
    <source>
        <dbReference type="ARBA" id="ARBA00023125"/>
    </source>
</evidence>
<dbReference type="Pfam" id="PF01935">
    <property type="entry name" value="DUF87"/>
    <property type="match status" value="1"/>
</dbReference>
<dbReference type="SUPFAM" id="SSF52540">
    <property type="entry name" value="P-loop containing nucleoside triphosphate hydrolases"/>
    <property type="match status" value="1"/>
</dbReference>
<evidence type="ECO:0000259" key="7">
    <source>
        <dbReference type="Pfam" id="PF01935"/>
    </source>
</evidence>
<evidence type="ECO:0000256" key="2">
    <source>
        <dbReference type="ARBA" id="ARBA00022801"/>
    </source>
</evidence>
<dbReference type="GO" id="GO:0004386">
    <property type="term" value="F:helicase activity"/>
    <property type="evidence" value="ECO:0007669"/>
    <property type="project" value="UniProtKB-KW"/>
</dbReference>
<dbReference type="Pfam" id="PF05872">
    <property type="entry name" value="HerA_C"/>
    <property type="match status" value="1"/>
</dbReference>
<dbReference type="InterPro" id="IPR027417">
    <property type="entry name" value="P-loop_NTPase"/>
</dbReference>
<keyword evidence="6" id="KW-0413">Isomerase</keyword>
<keyword evidence="5" id="KW-0238">DNA-binding</keyword>
<evidence type="ECO:0000313" key="10">
    <source>
        <dbReference type="Proteomes" id="UP000254495"/>
    </source>
</evidence>
<sequence length="602" mass="66220">MSIFNFSEEQSLGEVRSVETSRITVRVTDGQRLQKARVGRLVAIQSVGDEWLIGIIERVWRHPVELPSFPEVDETIDLSAVPQEENGISISLVGTYRSRDGLRKDVFTRAVFILPEINRSVFPIEEKSLEDFMGILSASSKADAVAPLKVGTYTLDGKASAYIDGDKLFQRHAALLGSTGSGKSFTVASILEQSAQLAHANIVVLDLHGEYSSMKFASHYRIAGISDIKSKGDGAIFLPFWLLTYDEMQSVFVDRSGDNAPNQALALMDSVVEMKRAAIAALGKHELLEGFTVDTPVPYNLDDLVKSLDKKNEEVIPTGEEYVTGAKKGQPKTEKGPLNGKLSRFLIRLKTKMNDRRYAFMYQSPKEYETYEALHELASKLLGTGNVADGVNPGIKIIDFSEVPSDILPVVVGLVGRLIYQIQFWSDPGKDGDGRHPVVIVCDEAHLYLPSSAASTGPLEKRALENYERIAKEGRKYGVGLMVVSQRPSDVSTTILSQCSNIISLRLANKTDQSVVKQLLPESLEGLMEVLPTLDVGEAVVVGDATLLPTRIKMSKPKHEPRSATIPFWTRWDKPKADVDLIAAVENIASTVADQRLSYDLV</sequence>
<proteinExistence type="predicted"/>
<dbReference type="PANTHER" id="PTHR42957:SF1">
    <property type="entry name" value="HELICASE MJ1565-RELATED"/>
    <property type="match status" value="1"/>
</dbReference>
<organism evidence="9 10">
    <name type="scientific">Escherichia coli</name>
    <dbReference type="NCBI Taxonomy" id="562"/>
    <lineage>
        <taxon>Bacteria</taxon>
        <taxon>Pseudomonadati</taxon>
        <taxon>Pseudomonadota</taxon>
        <taxon>Gammaproteobacteria</taxon>
        <taxon>Enterobacterales</taxon>
        <taxon>Enterobacteriaceae</taxon>
        <taxon>Escherichia</taxon>
    </lineage>
</organism>
<evidence type="ECO:0000256" key="1">
    <source>
        <dbReference type="ARBA" id="ARBA00022741"/>
    </source>
</evidence>
<dbReference type="CDD" id="cd01127">
    <property type="entry name" value="TrwB_TraG_TraD_VirD4"/>
    <property type="match status" value="1"/>
</dbReference>
<keyword evidence="3" id="KW-0347">Helicase</keyword>
<dbReference type="AlphaFoldDB" id="A0A376VE36"/>
<evidence type="ECO:0000256" key="3">
    <source>
        <dbReference type="ARBA" id="ARBA00022806"/>
    </source>
</evidence>
<dbReference type="InterPro" id="IPR033186">
    <property type="entry name" value="HerA_C"/>
</dbReference>
<reference evidence="9 10" key="1">
    <citation type="submission" date="2018-06" db="EMBL/GenBank/DDBJ databases">
        <authorList>
            <consortium name="Pathogen Informatics"/>
            <person name="Doyle S."/>
        </authorList>
    </citation>
    <scope>NUCLEOTIDE SEQUENCE [LARGE SCALE GENOMIC DNA]</scope>
    <source>
        <strain evidence="9 10">NCTC9077</strain>
    </source>
</reference>
<dbReference type="GO" id="GO:0016787">
    <property type="term" value="F:hydrolase activity"/>
    <property type="evidence" value="ECO:0007669"/>
    <property type="project" value="UniProtKB-KW"/>
</dbReference>
<dbReference type="EMBL" id="UGCU01000001">
    <property type="protein sequence ID" value="STJ10101.1"/>
    <property type="molecule type" value="Genomic_DNA"/>
</dbReference>
<evidence type="ECO:0000256" key="4">
    <source>
        <dbReference type="ARBA" id="ARBA00022840"/>
    </source>
</evidence>
<accession>A0A376VE36</accession>
<feature type="domain" description="Helicase HerA-like C-terminal" evidence="8">
    <location>
        <begin position="432"/>
        <end position="541"/>
    </location>
</feature>
<keyword evidence="4" id="KW-0067">ATP-binding</keyword>